<dbReference type="GeneID" id="103558552"/>
<evidence type="ECO:0000313" key="2">
    <source>
        <dbReference type="Proteomes" id="UP001652662"/>
    </source>
</evidence>
<feature type="compositionally biased region" description="Basic and acidic residues" evidence="1">
    <location>
        <begin position="48"/>
        <end position="64"/>
    </location>
</feature>
<reference evidence="3" key="2">
    <citation type="submission" date="2025-08" db="UniProtKB">
        <authorList>
            <consortium name="RefSeq"/>
        </authorList>
    </citation>
    <scope>IDENTIFICATION</scope>
    <source>
        <tissue evidence="3">Blood</tissue>
    </source>
</reference>
<dbReference type="RefSeq" id="XP_070465505.1">
    <property type="nucleotide sequence ID" value="XM_070609404.1"/>
</dbReference>
<evidence type="ECO:0000313" key="3">
    <source>
        <dbReference type="RefSeq" id="XP_070465505.1"/>
    </source>
</evidence>
<feature type="region of interest" description="Disordered" evidence="1">
    <location>
        <begin position="269"/>
        <end position="379"/>
    </location>
</feature>
<feature type="region of interest" description="Disordered" evidence="1">
    <location>
        <begin position="1"/>
        <end position="136"/>
    </location>
</feature>
<feature type="region of interest" description="Disordered" evidence="1">
    <location>
        <begin position="181"/>
        <end position="206"/>
    </location>
</feature>
<feature type="compositionally biased region" description="Low complexity" evidence="1">
    <location>
        <begin position="279"/>
        <end position="290"/>
    </location>
</feature>
<protein>
    <submittedName>
        <fullName evidence="3">Collagen alpha-1(I) chain-like</fullName>
    </submittedName>
</protein>
<reference evidence="2" key="1">
    <citation type="submission" date="2025-05" db="UniProtKB">
        <authorList>
            <consortium name="RefSeq"/>
        </authorList>
    </citation>
    <scope>NUCLEOTIDE SEQUENCE [LARGE SCALE GENOMIC DNA]</scope>
</reference>
<dbReference type="Proteomes" id="UP001652662">
    <property type="component" value="Chromosome 2"/>
</dbReference>
<sequence length="379" mass="39559">MEQNPIAPGDSPVSFPASTQSCLGSPRPTRPCGCDVSLGLRIPGGRRRQTDKIVTRSLRDETKRRVSGGDPGSLPRTGWSRSLRSGVLREAGGSARPREGAASQDRKGPQGRGRRARAGRGAGTQGFRPGGVATAAVGPPSRWCRRLAPPQHLFPGPSSRPLSRLLLSLPWPTLVWPWSSATQSPAPPPPGSPPECPPESWRQTDPSADLGRRAAQVLGLHTCVYAWCAPPGRRPFTEVGPPTLHSGREEETEWRRRALESLRGLAGILGADPASTESPGNAGWPGAGAARTSPADQEATGVTEPPPTRAGCAGDRQPASAPGGHRRLLLLESSGSCPPELGPVCVGPGRPQPPAGTRPAGLQAGRRGRGAGSSPFFLS</sequence>
<proteinExistence type="predicted"/>
<gene>
    <name evidence="3" type="primary">LOC103558552</name>
</gene>
<name>A0ABM4NKN8_EQUPR</name>
<keyword evidence="2" id="KW-1185">Reference proteome</keyword>
<feature type="compositionally biased region" description="Pro residues" evidence="1">
    <location>
        <begin position="185"/>
        <end position="197"/>
    </location>
</feature>
<accession>A0ABM4NKN8</accession>
<feature type="compositionally biased region" description="Basic and acidic residues" evidence="1">
    <location>
        <begin position="96"/>
        <end position="108"/>
    </location>
</feature>
<organism evidence="2 3">
    <name type="scientific">Equus przewalskii</name>
    <name type="common">Przewalski's horse</name>
    <name type="synonym">Equus caballus przewalskii</name>
    <dbReference type="NCBI Taxonomy" id="9798"/>
    <lineage>
        <taxon>Eukaryota</taxon>
        <taxon>Metazoa</taxon>
        <taxon>Chordata</taxon>
        <taxon>Craniata</taxon>
        <taxon>Vertebrata</taxon>
        <taxon>Euteleostomi</taxon>
        <taxon>Mammalia</taxon>
        <taxon>Eutheria</taxon>
        <taxon>Laurasiatheria</taxon>
        <taxon>Perissodactyla</taxon>
        <taxon>Equidae</taxon>
        <taxon>Equus</taxon>
    </lineage>
</organism>
<evidence type="ECO:0000256" key="1">
    <source>
        <dbReference type="SAM" id="MobiDB-lite"/>
    </source>
</evidence>